<feature type="non-terminal residue" evidence="6">
    <location>
        <position position="291"/>
    </location>
</feature>
<dbReference type="InterPro" id="IPR027417">
    <property type="entry name" value="P-loop_NTPase"/>
</dbReference>
<dbReference type="InterPro" id="IPR000863">
    <property type="entry name" value="Sulfotransferase_dom"/>
</dbReference>
<feature type="domain" description="Sulfotransferase" evidence="5">
    <location>
        <begin position="41"/>
        <end position="246"/>
    </location>
</feature>
<evidence type="ECO:0000256" key="2">
    <source>
        <dbReference type="ARBA" id="ARBA00023180"/>
    </source>
</evidence>
<evidence type="ECO:0000256" key="4">
    <source>
        <dbReference type="SAM" id="SignalP"/>
    </source>
</evidence>
<feature type="non-terminal residue" evidence="6">
    <location>
        <position position="1"/>
    </location>
</feature>
<evidence type="ECO:0000259" key="5">
    <source>
        <dbReference type="Pfam" id="PF00685"/>
    </source>
</evidence>
<dbReference type="InterPro" id="IPR037359">
    <property type="entry name" value="NST/OST"/>
</dbReference>
<dbReference type="EMBL" id="JAAWVQ010006473">
    <property type="protein sequence ID" value="MBN3270938.1"/>
    <property type="molecule type" value="Genomic_DNA"/>
</dbReference>
<protein>
    <recommendedName>
        <fullName evidence="3">Sulfotransferase</fullName>
        <ecNumber evidence="3">2.8.2.-</ecNumber>
    </recommendedName>
</protein>
<evidence type="ECO:0000313" key="7">
    <source>
        <dbReference type="Proteomes" id="UP001166093"/>
    </source>
</evidence>
<accession>A0ABS2X9Q9</accession>
<reference evidence="6" key="1">
    <citation type="journal article" date="2021" name="Cell">
        <title>Tracing the genetic footprints of vertebrate landing in non-teleost ray-finned fishes.</title>
        <authorList>
            <person name="Bi X."/>
            <person name="Wang K."/>
            <person name="Yang L."/>
            <person name="Pan H."/>
            <person name="Jiang H."/>
            <person name="Wei Q."/>
            <person name="Fang M."/>
            <person name="Yu H."/>
            <person name="Zhu C."/>
            <person name="Cai Y."/>
            <person name="He Y."/>
            <person name="Gan X."/>
            <person name="Zeng H."/>
            <person name="Yu D."/>
            <person name="Zhu Y."/>
            <person name="Jiang H."/>
            <person name="Qiu Q."/>
            <person name="Yang H."/>
            <person name="Zhang Y.E."/>
            <person name="Wang W."/>
            <person name="Zhu M."/>
            <person name="He S."/>
            <person name="Zhang G."/>
        </authorList>
    </citation>
    <scope>NUCLEOTIDE SEQUENCE</scope>
    <source>
        <strain evidence="6">Pddl_001</strain>
    </source>
</reference>
<proteinExistence type="inferred from homology"/>
<keyword evidence="4" id="KW-0732">Signal</keyword>
<keyword evidence="1 3" id="KW-0808">Transferase</keyword>
<sequence>MIGTLLLLSLLLLSLFFLLQAQLSSCLQGVAGGPAQRLPGAIIIGVRKGGTRALLEMLNMHPDVRAAKSEIHFFNRDHNYRRGLSWYRAQMPESLPGQLTVEKTPGYFSSPVAPERARALNASLRLLLIVRDPVERLVSDYTQVLSNRRERGKGYPQLEQLLIREGRLDLSYKAVQRSIYHLQLAAWLRCFLPGQIHVVDGEALIRDPFPELRRVEGFLSLAPAISPSDFRFNSTKGFFCLESGGRHRCLDESKGRPHPPVRLAVRQRLCRHFREHNLRFFEMVGRRFDWC</sequence>
<evidence type="ECO:0000313" key="6">
    <source>
        <dbReference type="EMBL" id="MBN3270938.1"/>
    </source>
</evidence>
<dbReference type="Pfam" id="PF00685">
    <property type="entry name" value="Sulfotransfer_1"/>
    <property type="match status" value="1"/>
</dbReference>
<dbReference type="Proteomes" id="UP001166093">
    <property type="component" value="Unassembled WGS sequence"/>
</dbReference>
<feature type="chain" id="PRO_5047171950" description="Sulfotransferase" evidence="4">
    <location>
        <begin position="22"/>
        <end position="291"/>
    </location>
</feature>
<comment type="similarity">
    <text evidence="3">Belongs to the sulfotransferase 1 family.</text>
</comment>
<evidence type="ECO:0000256" key="1">
    <source>
        <dbReference type="ARBA" id="ARBA00022679"/>
    </source>
</evidence>
<dbReference type="PANTHER" id="PTHR10605:SF73">
    <property type="entry name" value="SULFOTRANSFERASE"/>
    <property type="match status" value="1"/>
</dbReference>
<organism evidence="6 7">
    <name type="scientific">Polyodon spathula</name>
    <name type="common">North American paddlefish</name>
    <name type="synonym">Squalus spathula</name>
    <dbReference type="NCBI Taxonomy" id="7913"/>
    <lineage>
        <taxon>Eukaryota</taxon>
        <taxon>Metazoa</taxon>
        <taxon>Chordata</taxon>
        <taxon>Craniata</taxon>
        <taxon>Vertebrata</taxon>
        <taxon>Euteleostomi</taxon>
        <taxon>Actinopterygii</taxon>
        <taxon>Chondrostei</taxon>
        <taxon>Acipenseriformes</taxon>
        <taxon>Polyodontidae</taxon>
        <taxon>Polyodon</taxon>
    </lineage>
</organism>
<dbReference type="PANTHER" id="PTHR10605">
    <property type="entry name" value="HEPARAN SULFATE SULFOTRANSFERASE"/>
    <property type="match status" value="1"/>
</dbReference>
<dbReference type="SUPFAM" id="SSF52540">
    <property type="entry name" value="P-loop containing nucleoside triphosphate hydrolases"/>
    <property type="match status" value="1"/>
</dbReference>
<feature type="signal peptide" evidence="4">
    <location>
        <begin position="1"/>
        <end position="21"/>
    </location>
</feature>
<keyword evidence="7" id="KW-1185">Reference proteome</keyword>
<dbReference type="Gene3D" id="3.40.50.300">
    <property type="entry name" value="P-loop containing nucleotide triphosphate hydrolases"/>
    <property type="match status" value="1"/>
</dbReference>
<evidence type="ECO:0000256" key="3">
    <source>
        <dbReference type="RuleBase" id="RU361155"/>
    </source>
</evidence>
<name>A0ABS2X9Q9_POLSP</name>
<gene>
    <name evidence="6" type="primary">Hs3st1_1</name>
    <name evidence="6" type="ORF">GTO93_0019015</name>
</gene>
<comment type="caution">
    <text evidence="6">The sequence shown here is derived from an EMBL/GenBank/DDBJ whole genome shotgun (WGS) entry which is preliminary data.</text>
</comment>
<dbReference type="EC" id="2.8.2.-" evidence="3"/>
<keyword evidence="2" id="KW-0325">Glycoprotein</keyword>